<evidence type="ECO:0000313" key="1">
    <source>
        <dbReference type="EMBL" id="MBF7955269.1"/>
    </source>
</evidence>
<keyword evidence="2" id="KW-1185">Reference proteome</keyword>
<sequence length="62" mass="7136">MSDALILGFDAFHLAEILLTQPVLEIPGARHYQMYDVPEYVGQAVDHLEQFFTHHLQADYYG</sequence>
<dbReference type="Proteomes" id="UP000600307">
    <property type="component" value="Unassembled WGS sequence"/>
</dbReference>
<gene>
    <name evidence="1" type="ORF">IV431_06855</name>
</gene>
<accession>A0ABS0DRQ0</accession>
<dbReference type="EMBL" id="JADOBH010000001">
    <property type="protein sequence ID" value="MBF7955269.1"/>
    <property type="molecule type" value="Genomic_DNA"/>
</dbReference>
<proteinExistence type="predicted"/>
<reference evidence="1 2" key="1">
    <citation type="submission" date="2020-11" db="EMBL/GenBank/DDBJ databases">
        <title>Taxonomic investigation of Rahnella spp.</title>
        <authorList>
            <person name="Lee S.D."/>
        </authorList>
    </citation>
    <scope>NUCLEOTIDE SEQUENCE [LARGE SCALE GENOMIC DNA]</scope>
    <source>
        <strain evidence="1 2">SAP-10</strain>
    </source>
</reference>
<protein>
    <submittedName>
        <fullName evidence="1">Uncharacterized protein</fullName>
    </submittedName>
</protein>
<evidence type="ECO:0000313" key="2">
    <source>
        <dbReference type="Proteomes" id="UP000600307"/>
    </source>
</evidence>
<dbReference type="RefSeq" id="WP_095921583.1">
    <property type="nucleotide sequence ID" value="NZ_CBCSED010000001.1"/>
</dbReference>
<comment type="caution">
    <text evidence="1">The sequence shown here is derived from an EMBL/GenBank/DDBJ whole genome shotgun (WGS) entry which is preliminary data.</text>
</comment>
<organism evidence="1 2">
    <name type="scientific">Rahnella victoriana</name>
    <dbReference type="NCBI Taxonomy" id="1510570"/>
    <lineage>
        <taxon>Bacteria</taxon>
        <taxon>Pseudomonadati</taxon>
        <taxon>Pseudomonadota</taxon>
        <taxon>Gammaproteobacteria</taxon>
        <taxon>Enterobacterales</taxon>
        <taxon>Yersiniaceae</taxon>
        <taxon>Rahnella</taxon>
    </lineage>
</organism>
<name>A0ABS0DRQ0_9GAMM</name>